<dbReference type="GO" id="GO:0005199">
    <property type="term" value="F:structural constituent of cell wall"/>
    <property type="evidence" value="ECO:0007669"/>
    <property type="project" value="InterPro"/>
</dbReference>
<dbReference type="SMART" id="SM00075">
    <property type="entry name" value="HYDRO"/>
    <property type="match status" value="1"/>
</dbReference>
<organism evidence="8 9">
    <name type="scientific">Rhodocollybia butyracea</name>
    <dbReference type="NCBI Taxonomy" id="206335"/>
    <lineage>
        <taxon>Eukaryota</taxon>
        <taxon>Fungi</taxon>
        <taxon>Dikarya</taxon>
        <taxon>Basidiomycota</taxon>
        <taxon>Agaricomycotina</taxon>
        <taxon>Agaricomycetes</taxon>
        <taxon>Agaricomycetidae</taxon>
        <taxon>Agaricales</taxon>
        <taxon>Marasmiineae</taxon>
        <taxon>Omphalotaceae</taxon>
        <taxon>Rhodocollybia</taxon>
    </lineage>
</organism>
<comment type="similarity">
    <text evidence="2 7">Belongs to the fungal hydrophobin family.</text>
</comment>
<sequence length="108" mass="10393">MQFKLALVAAALATLAAATATPPTSTCSTGPIQCCQSTQTADQAGKDPKTLALLGLIGVVIGDVGALVGLDCSGINVAGGGTCDAQTVCCTNNAKGGLISIGCAPVTL</sequence>
<comment type="subunit">
    <text evidence="6">Self-assembles to form functional amyloid fibrils called rodlets. Self-assembly into fibrillar rodlets occurs spontaneously at hydrophobic:hydrophilic interfaces and the rodlets further associate laterally to form amphipathic monolayers.</text>
</comment>
<evidence type="ECO:0000313" key="9">
    <source>
        <dbReference type="Proteomes" id="UP000772434"/>
    </source>
</evidence>
<dbReference type="EMBL" id="JADNRY010001416">
    <property type="protein sequence ID" value="KAF9016789.1"/>
    <property type="molecule type" value="Genomic_DNA"/>
</dbReference>
<keyword evidence="5 7" id="KW-1015">Disulfide bond</keyword>
<comment type="subcellular location">
    <subcellularLocation>
        <location evidence="1 7">Secreted</location>
        <location evidence="1 7">Cell wall</location>
    </subcellularLocation>
</comment>
<protein>
    <recommendedName>
        <fullName evidence="7">Hydrophobin</fullName>
    </recommendedName>
</protein>
<keyword evidence="7" id="KW-0732">Signal</keyword>
<keyword evidence="3 7" id="KW-0134">Cell wall</keyword>
<evidence type="ECO:0000256" key="1">
    <source>
        <dbReference type="ARBA" id="ARBA00004191"/>
    </source>
</evidence>
<dbReference type="CDD" id="cd23507">
    <property type="entry name" value="hydrophobin_I"/>
    <property type="match status" value="1"/>
</dbReference>
<feature type="signal peptide" evidence="7">
    <location>
        <begin position="1"/>
        <end position="18"/>
    </location>
</feature>
<keyword evidence="4 7" id="KW-0964">Secreted</keyword>
<evidence type="ECO:0000256" key="5">
    <source>
        <dbReference type="ARBA" id="ARBA00023157"/>
    </source>
</evidence>
<evidence type="ECO:0000256" key="7">
    <source>
        <dbReference type="RuleBase" id="RU365009"/>
    </source>
</evidence>
<evidence type="ECO:0000256" key="3">
    <source>
        <dbReference type="ARBA" id="ARBA00022512"/>
    </source>
</evidence>
<keyword evidence="9" id="KW-1185">Reference proteome</keyword>
<evidence type="ECO:0000256" key="4">
    <source>
        <dbReference type="ARBA" id="ARBA00022525"/>
    </source>
</evidence>
<name>A0A9P5TUB1_9AGAR</name>
<gene>
    <name evidence="8" type="ORF">BDP27DRAFT_1356090</name>
</gene>
<reference evidence="8" key="1">
    <citation type="submission" date="2020-11" db="EMBL/GenBank/DDBJ databases">
        <authorList>
            <consortium name="DOE Joint Genome Institute"/>
            <person name="Ahrendt S."/>
            <person name="Riley R."/>
            <person name="Andreopoulos W."/>
            <person name="Labutti K."/>
            <person name="Pangilinan J."/>
            <person name="Ruiz-Duenas F.J."/>
            <person name="Barrasa J.M."/>
            <person name="Sanchez-Garcia M."/>
            <person name="Camarero S."/>
            <person name="Miyauchi S."/>
            <person name="Serrano A."/>
            <person name="Linde D."/>
            <person name="Babiker R."/>
            <person name="Drula E."/>
            <person name="Ayuso-Fernandez I."/>
            <person name="Pacheco R."/>
            <person name="Padilla G."/>
            <person name="Ferreira P."/>
            <person name="Barriuso J."/>
            <person name="Kellner H."/>
            <person name="Castanera R."/>
            <person name="Alfaro M."/>
            <person name="Ramirez L."/>
            <person name="Pisabarro A.G."/>
            <person name="Kuo A."/>
            <person name="Tritt A."/>
            <person name="Lipzen A."/>
            <person name="He G."/>
            <person name="Yan M."/>
            <person name="Ng V."/>
            <person name="Cullen D."/>
            <person name="Martin F."/>
            <person name="Rosso M.-N."/>
            <person name="Henrissat B."/>
            <person name="Hibbett D."/>
            <person name="Martinez A.T."/>
            <person name="Grigoriev I.V."/>
        </authorList>
    </citation>
    <scope>NUCLEOTIDE SEQUENCE</scope>
    <source>
        <strain evidence="8">AH 40177</strain>
    </source>
</reference>
<dbReference type="AlphaFoldDB" id="A0A9P5TUB1"/>
<dbReference type="OrthoDB" id="4225815at2759"/>
<dbReference type="Pfam" id="PF01185">
    <property type="entry name" value="Hydrophobin"/>
    <property type="match status" value="1"/>
</dbReference>
<dbReference type="GO" id="GO:0009277">
    <property type="term" value="C:fungal-type cell wall"/>
    <property type="evidence" value="ECO:0007669"/>
    <property type="project" value="InterPro"/>
</dbReference>
<accession>A0A9P5TUB1</accession>
<evidence type="ECO:0000256" key="6">
    <source>
        <dbReference type="ARBA" id="ARBA00093546"/>
    </source>
</evidence>
<dbReference type="Proteomes" id="UP000772434">
    <property type="component" value="Unassembled WGS sequence"/>
</dbReference>
<proteinExistence type="inferred from homology"/>
<evidence type="ECO:0000256" key="2">
    <source>
        <dbReference type="ARBA" id="ARBA00010446"/>
    </source>
</evidence>
<dbReference type="InterPro" id="IPR001338">
    <property type="entry name" value="Class_I_Hydrophobin"/>
</dbReference>
<feature type="chain" id="PRO_5040539714" description="Hydrophobin" evidence="7">
    <location>
        <begin position="19"/>
        <end position="108"/>
    </location>
</feature>
<evidence type="ECO:0000313" key="8">
    <source>
        <dbReference type="EMBL" id="KAF9016789.1"/>
    </source>
</evidence>
<comment type="caution">
    <text evidence="8">The sequence shown here is derived from an EMBL/GenBank/DDBJ whole genome shotgun (WGS) entry which is preliminary data.</text>
</comment>